<proteinExistence type="predicted"/>
<dbReference type="Proteomes" id="UP000182658">
    <property type="component" value="Unassembled WGS sequence"/>
</dbReference>
<gene>
    <name evidence="1" type="ORF">CONLIGDRAFT_283945</name>
</gene>
<name>A0A1J7JMN0_9PEZI</name>
<protein>
    <submittedName>
        <fullName evidence="1">Uncharacterized protein</fullName>
    </submittedName>
</protein>
<evidence type="ECO:0000313" key="1">
    <source>
        <dbReference type="EMBL" id="OIW30572.1"/>
    </source>
</evidence>
<dbReference type="InParanoid" id="A0A1J7JMN0"/>
<dbReference type="OrthoDB" id="5304511at2759"/>
<evidence type="ECO:0000313" key="2">
    <source>
        <dbReference type="Proteomes" id="UP000182658"/>
    </source>
</evidence>
<organism evidence="1 2">
    <name type="scientific">Coniochaeta ligniaria NRRL 30616</name>
    <dbReference type="NCBI Taxonomy" id="1408157"/>
    <lineage>
        <taxon>Eukaryota</taxon>
        <taxon>Fungi</taxon>
        <taxon>Dikarya</taxon>
        <taxon>Ascomycota</taxon>
        <taxon>Pezizomycotina</taxon>
        <taxon>Sordariomycetes</taxon>
        <taxon>Sordariomycetidae</taxon>
        <taxon>Coniochaetales</taxon>
        <taxon>Coniochaetaceae</taxon>
        <taxon>Coniochaeta</taxon>
    </lineage>
</organism>
<dbReference type="AlphaFoldDB" id="A0A1J7JMN0"/>
<sequence length="431" mass="49322">MSDEEIPPSLSALSPELIDNILLEIDSVYALGNFIIASRYVRRCFQGRKHVVVWRVLQNELGPVLKDAEFLRLLPHANPGNSTGDQYRDWVQNMAAVYREILRGSGRGRAGGYVTVPSFAELIELCRTLHTMNFLASTYITAQLRSFSGSEAAAAPPSRVERLRVLRAFYRRQIVCNAWSPTRRAPRWTNQDIAVIGTNTMSSDLRGAPLGLFAVFEPWELQQVDHADWFVTQLCAALCAYGIPQPIYKAEFGDIFFHPDHLVQYMREYPRITEPVLRDLLPPPRRSQEPPDDVAACSHYVERYNLLSLHFLIHTIQLESFPDPTRHQRDAQPWWECGSGLSVQFVGDAVDLPPFGWVDALDGNCFEDVLLDLSPETQLQDGKETYLARYLSLDLWRRTGFALWDQRRVEALRELDGLRTLRTGWLMCRTR</sequence>
<keyword evidence="2" id="KW-1185">Reference proteome</keyword>
<reference evidence="1 2" key="1">
    <citation type="submission" date="2016-10" db="EMBL/GenBank/DDBJ databases">
        <title>Draft genome sequence of Coniochaeta ligniaria NRRL30616, a lignocellulolytic fungus for bioabatement of inhibitors in plant biomass hydrolysates.</title>
        <authorList>
            <consortium name="DOE Joint Genome Institute"/>
            <person name="Jimenez D.J."/>
            <person name="Hector R.E."/>
            <person name="Riley R."/>
            <person name="Sun H."/>
            <person name="Grigoriev I.V."/>
            <person name="Van Elsas J.D."/>
            <person name="Nichols N.N."/>
        </authorList>
    </citation>
    <scope>NUCLEOTIDE SEQUENCE [LARGE SCALE GENOMIC DNA]</scope>
    <source>
        <strain evidence="1 2">NRRL 30616</strain>
    </source>
</reference>
<accession>A0A1J7JMN0</accession>
<dbReference type="EMBL" id="KV875096">
    <property type="protein sequence ID" value="OIW30572.1"/>
    <property type="molecule type" value="Genomic_DNA"/>
</dbReference>